<dbReference type="AlphaFoldDB" id="A0ABC8R9Q8"/>
<protein>
    <submittedName>
        <fullName evidence="1">Uncharacterized protein</fullName>
    </submittedName>
</protein>
<evidence type="ECO:0000313" key="1">
    <source>
        <dbReference type="EMBL" id="CAK9139393.1"/>
    </source>
</evidence>
<organism evidence="1 2">
    <name type="scientific">Ilex paraguariensis</name>
    <name type="common">yerba mate</name>
    <dbReference type="NCBI Taxonomy" id="185542"/>
    <lineage>
        <taxon>Eukaryota</taxon>
        <taxon>Viridiplantae</taxon>
        <taxon>Streptophyta</taxon>
        <taxon>Embryophyta</taxon>
        <taxon>Tracheophyta</taxon>
        <taxon>Spermatophyta</taxon>
        <taxon>Magnoliopsida</taxon>
        <taxon>eudicotyledons</taxon>
        <taxon>Gunneridae</taxon>
        <taxon>Pentapetalae</taxon>
        <taxon>asterids</taxon>
        <taxon>campanulids</taxon>
        <taxon>Aquifoliales</taxon>
        <taxon>Aquifoliaceae</taxon>
        <taxon>Ilex</taxon>
    </lineage>
</organism>
<accession>A0ABC8R9Q8</accession>
<evidence type="ECO:0000313" key="2">
    <source>
        <dbReference type="Proteomes" id="UP001642360"/>
    </source>
</evidence>
<dbReference type="EMBL" id="CAUOFW020000959">
    <property type="protein sequence ID" value="CAK9139393.1"/>
    <property type="molecule type" value="Genomic_DNA"/>
</dbReference>
<sequence length="316" mass="33519">MYGFDGQVLSLLGGERTSGGVVHLGEPEKAETTTFQMPDLIDTGDANDLCGTEYSVKMQSDQSNVNPTSSSTIPSIDDLFGDSLHNGVSTSEQKNDDDPFADVSFHNNNGTEHVADLFSGMTIDKPGATGVHIAADKNGPEILDIFGSSSEFPQQNGNFAGTFSENIFSDSTANLSPQVSNGVLNDMACSQSVGMNANPMFPLGPMAYNLPSGFMFSPAFSSQPMNYNVMGSLLAQQQFLATTSNFQLLGSLHSQSAGVNHAALNKGGEYSSALPDIFNPSVTTQTPASMMNSSRKEETKAFDFISVSLELLTVLN</sequence>
<proteinExistence type="predicted"/>
<comment type="caution">
    <text evidence="1">The sequence shown here is derived from an EMBL/GenBank/DDBJ whole genome shotgun (WGS) entry which is preliminary data.</text>
</comment>
<keyword evidence="2" id="KW-1185">Reference proteome</keyword>
<dbReference type="PANTHER" id="PTHR21514:SF0">
    <property type="entry name" value="AP-4 COMPLEX ACCESSORY SUBUNIT TEPSIN"/>
    <property type="match status" value="1"/>
</dbReference>
<reference evidence="1 2" key="1">
    <citation type="submission" date="2024-02" db="EMBL/GenBank/DDBJ databases">
        <authorList>
            <person name="Vignale AGUSTIN F."/>
            <person name="Sosa J E."/>
            <person name="Modenutti C."/>
        </authorList>
    </citation>
    <scope>NUCLEOTIDE SEQUENCE [LARGE SCALE GENOMIC DNA]</scope>
</reference>
<dbReference type="InterPro" id="IPR039273">
    <property type="entry name" value="TEPSIN"/>
</dbReference>
<dbReference type="PANTHER" id="PTHR21514">
    <property type="entry name" value="AP-4 COMPLEX ACCESSORY SUBUNIT TEPSIN"/>
    <property type="match status" value="1"/>
</dbReference>
<name>A0ABC8R9Q8_9AQUA</name>
<dbReference type="Proteomes" id="UP001642360">
    <property type="component" value="Unassembled WGS sequence"/>
</dbReference>
<gene>
    <name evidence="1" type="ORF">ILEXP_LOCUS6785</name>
</gene>